<dbReference type="AlphaFoldDB" id="A0A1L9Q450"/>
<dbReference type="RefSeq" id="XP_040674278.1">
    <property type="nucleotide sequence ID" value="XM_040815354.1"/>
</dbReference>
<name>A0A1L9Q450_ASPVE</name>
<keyword evidence="5" id="KW-0539">Nucleus</keyword>
<dbReference type="VEuPathDB" id="FungiDB:ASPVEDRAFT_57585"/>
<evidence type="ECO:0000313" key="8">
    <source>
        <dbReference type="Proteomes" id="UP000184073"/>
    </source>
</evidence>
<dbReference type="EMBL" id="KV878140">
    <property type="protein sequence ID" value="OJJ08516.1"/>
    <property type="molecule type" value="Genomic_DNA"/>
</dbReference>
<dbReference type="PANTHER" id="PTHR37534">
    <property type="entry name" value="TRANSCRIPTIONAL ACTIVATOR PROTEIN UGA3"/>
    <property type="match status" value="1"/>
</dbReference>
<keyword evidence="4" id="KW-0804">Transcription</keyword>
<dbReference type="SMART" id="SM00066">
    <property type="entry name" value="GAL4"/>
    <property type="match status" value="1"/>
</dbReference>
<dbReference type="Proteomes" id="UP000184073">
    <property type="component" value="Unassembled WGS sequence"/>
</dbReference>
<dbReference type="OrthoDB" id="1919336at2759"/>
<dbReference type="InterPro" id="IPR001138">
    <property type="entry name" value="Zn2Cys6_DnaBD"/>
</dbReference>
<evidence type="ECO:0000256" key="2">
    <source>
        <dbReference type="ARBA" id="ARBA00023015"/>
    </source>
</evidence>
<proteinExistence type="predicted"/>
<dbReference type="GO" id="GO:0005634">
    <property type="term" value="C:nucleus"/>
    <property type="evidence" value="ECO:0007669"/>
    <property type="project" value="UniProtKB-SubCell"/>
</dbReference>
<dbReference type="GO" id="GO:0000976">
    <property type="term" value="F:transcription cis-regulatory region binding"/>
    <property type="evidence" value="ECO:0007669"/>
    <property type="project" value="TreeGrafter"/>
</dbReference>
<keyword evidence="8" id="KW-1185">Reference proteome</keyword>
<evidence type="ECO:0000256" key="1">
    <source>
        <dbReference type="ARBA" id="ARBA00004123"/>
    </source>
</evidence>
<dbReference type="GO" id="GO:0000981">
    <property type="term" value="F:DNA-binding transcription factor activity, RNA polymerase II-specific"/>
    <property type="evidence" value="ECO:0007669"/>
    <property type="project" value="InterPro"/>
</dbReference>
<dbReference type="PROSITE" id="PS00463">
    <property type="entry name" value="ZN2_CY6_FUNGAL_1"/>
    <property type="match status" value="1"/>
</dbReference>
<comment type="subcellular location">
    <subcellularLocation>
        <location evidence="1">Nucleus</location>
    </subcellularLocation>
</comment>
<dbReference type="GeneID" id="63730865"/>
<dbReference type="PANTHER" id="PTHR37534:SF16">
    <property type="entry name" value="ZN(II)2CYS6 TRANSCRIPTION FACTOR (EUROFUNG)-RELATED"/>
    <property type="match status" value="1"/>
</dbReference>
<feature type="domain" description="Zn(2)-C6 fungal-type" evidence="6">
    <location>
        <begin position="22"/>
        <end position="52"/>
    </location>
</feature>
<dbReference type="Pfam" id="PF11951">
    <property type="entry name" value="Fungal_trans_2"/>
    <property type="match status" value="1"/>
</dbReference>
<dbReference type="InterPro" id="IPR021858">
    <property type="entry name" value="Fun_TF"/>
</dbReference>
<reference evidence="8" key="1">
    <citation type="journal article" date="2017" name="Genome Biol.">
        <title>Comparative genomics reveals high biological diversity and specific adaptations in the industrially and medically important fungal genus Aspergillus.</title>
        <authorList>
            <person name="de Vries R.P."/>
            <person name="Riley R."/>
            <person name="Wiebenga A."/>
            <person name="Aguilar-Osorio G."/>
            <person name="Amillis S."/>
            <person name="Uchima C.A."/>
            <person name="Anderluh G."/>
            <person name="Asadollahi M."/>
            <person name="Askin M."/>
            <person name="Barry K."/>
            <person name="Battaglia E."/>
            <person name="Bayram O."/>
            <person name="Benocci T."/>
            <person name="Braus-Stromeyer S.A."/>
            <person name="Caldana C."/>
            <person name="Canovas D."/>
            <person name="Cerqueira G.C."/>
            <person name="Chen F."/>
            <person name="Chen W."/>
            <person name="Choi C."/>
            <person name="Clum A."/>
            <person name="Dos Santos R.A."/>
            <person name="Damasio A.R."/>
            <person name="Diallinas G."/>
            <person name="Emri T."/>
            <person name="Fekete E."/>
            <person name="Flipphi M."/>
            <person name="Freyberg S."/>
            <person name="Gallo A."/>
            <person name="Gournas C."/>
            <person name="Habgood R."/>
            <person name="Hainaut M."/>
            <person name="Harispe M.L."/>
            <person name="Henrissat B."/>
            <person name="Hilden K.S."/>
            <person name="Hope R."/>
            <person name="Hossain A."/>
            <person name="Karabika E."/>
            <person name="Karaffa L."/>
            <person name="Karanyi Z."/>
            <person name="Krasevec N."/>
            <person name="Kuo A."/>
            <person name="Kusch H."/>
            <person name="LaButti K."/>
            <person name="Lagendijk E.L."/>
            <person name="Lapidus A."/>
            <person name="Levasseur A."/>
            <person name="Lindquist E."/>
            <person name="Lipzen A."/>
            <person name="Logrieco A.F."/>
            <person name="MacCabe A."/>
            <person name="Maekelae M.R."/>
            <person name="Malavazi I."/>
            <person name="Melin P."/>
            <person name="Meyer V."/>
            <person name="Mielnichuk N."/>
            <person name="Miskei M."/>
            <person name="Molnar A.P."/>
            <person name="Mule G."/>
            <person name="Ngan C.Y."/>
            <person name="Orejas M."/>
            <person name="Orosz E."/>
            <person name="Ouedraogo J.P."/>
            <person name="Overkamp K.M."/>
            <person name="Park H.-S."/>
            <person name="Perrone G."/>
            <person name="Piumi F."/>
            <person name="Punt P.J."/>
            <person name="Ram A.F."/>
            <person name="Ramon A."/>
            <person name="Rauscher S."/>
            <person name="Record E."/>
            <person name="Riano-Pachon D.M."/>
            <person name="Robert V."/>
            <person name="Roehrig J."/>
            <person name="Ruller R."/>
            <person name="Salamov A."/>
            <person name="Salih N.S."/>
            <person name="Samson R.A."/>
            <person name="Sandor E."/>
            <person name="Sanguinetti M."/>
            <person name="Schuetze T."/>
            <person name="Sepcic K."/>
            <person name="Shelest E."/>
            <person name="Sherlock G."/>
            <person name="Sophianopoulou V."/>
            <person name="Squina F.M."/>
            <person name="Sun H."/>
            <person name="Susca A."/>
            <person name="Todd R.B."/>
            <person name="Tsang A."/>
            <person name="Unkles S.E."/>
            <person name="van de Wiele N."/>
            <person name="van Rossen-Uffink D."/>
            <person name="Oliveira J.V."/>
            <person name="Vesth T.C."/>
            <person name="Visser J."/>
            <person name="Yu J.-H."/>
            <person name="Zhou M."/>
            <person name="Andersen M.R."/>
            <person name="Archer D.B."/>
            <person name="Baker S.E."/>
            <person name="Benoit I."/>
            <person name="Brakhage A.A."/>
            <person name="Braus G.H."/>
            <person name="Fischer R."/>
            <person name="Frisvad J.C."/>
            <person name="Goldman G.H."/>
            <person name="Houbraken J."/>
            <person name="Oakley B."/>
            <person name="Pocsi I."/>
            <person name="Scazzocchio C."/>
            <person name="Seiboth B."/>
            <person name="vanKuyk P.A."/>
            <person name="Wortman J."/>
            <person name="Dyer P.S."/>
            <person name="Grigoriev I.V."/>
        </authorList>
    </citation>
    <scope>NUCLEOTIDE SEQUENCE [LARGE SCALE GENOMIC DNA]</scope>
    <source>
        <strain evidence="8">CBS 583.65</strain>
    </source>
</reference>
<protein>
    <recommendedName>
        <fullName evidence="6">Zn(2)-C6 fungal-type domain-containing protein</fullName>
    </recommendedName>
</protein>
<evidence type="ECO:0000256" key="3">
    <source>
        <dbReference type="ARBA" id="ARBA00023125"/>
    </source>
</evidence>
<evidence type="ECO:0000256" key="5">
    <source>
        <dbReference type="ARBA" id="ARBA00023242"/>
    </source>
</evidence>
<organism evidence="7 8">
    <name type="scientific">Aspergillus versicolor CBS 583.65</name>
    <dbReference type="NCBI Taxonomy" id="1036611"/>
    <lineage>
        <taxon>Eukaryota</taxon>
        <taxon>Fungi</taxon>
        <taxon>Dikarya</taxon>
        <taxon>Ascomycota</taxon>
        <taxon>Pezizomycotina</taxon>
        <taxon>Eurotiomycetes</taxon>
        <taxon>Eurotiomycetidae</taxon>
        <taxon>Eurotiales</taxon>
        <taxon>Aspergillaceae</taxon>
        <taxon>Aspergillus</taxon>
        <taxon>Aspergillus subgen. Nidulantes</taxon>
    </lineage>
</organism>
<dbReference type="InterPro" id="IPR036864">
    <property type="entry name" value="Zn2-C6_fun-type_DNA-bd_sf"/>
</dbReference>
<accession>A0A1L9Q450</accession>
<dbReference type="Gene3D" id="4.10.240.10">
    <property type="entry name" value="Zn(2)-C6 fungal-type DNA-binding domain"/>
    <property type="match status" value="1"/>
</dbReference>
<evidence type="ECO:0000259" key="6">
    <source>
        <dbReference type="PROSITE" id="PS50048"/>
    </source>
</evidence>
<keyword evidence="3" id="KW-0238">DNA-binding</keyword>
<dbReference type="Pfam" id="PF00172">
    <property type="entry name" value="Zn_clus"/>
    <property type="match status" value="1"/>
</dbReference>
<dbReference type="SUPFAM" id="SSF57701">
    <property type="entry name" value="Zn2/Cys6 DNA-binding domain"/>
    <property type="match status" value="1"/>
</dbReference>
<evidence type="ECO:0000256" key="4">
    <source>
        <dbReference type="ARBA" id="ARBA00023163"/>
    </source>
</evidence>
<dbReference type="CDD" id="cd00067">
    <property type="entry name" value="GAL4"/>
    <property type="match status" value="1"/>
</dbReference>
<dbReference type="PROSITE" id="PS50048">
    <property type="entry name" value="ZN2_CY6_FUNGAL_2"/>
    <property type="match status" value="1"/>
</dbReference>
<gene>
    <name evidence="7" type="ORF">ASPVEDRAFT_57585</name>
</gene>
<dbReference type="GO" id="GO:0045944">
    <property type="term" value="P:positive regulation of transcription by RNA polymerase II"/>
    <property type="evidence" value="ECO:0007669"/>
    <property type="project" value="TreeGrafter"/>
</dbReference>
<sequence length="504" mass="57249">MTNESAGSDIPCQIPYRRSKDGCQACRRRKKKCDEVHPICGGCTRNSLSCHWSDDDANQPITRRRRRLCQSELWPRSLDIPRELGGMVTVFAVPSRPILRRLLTHFTEGSALWMSISPHRHKRFLHHVVSTAVGSSLTMSCVLAVSAADLLKYETQEPELRMISLDLYGKAVSEVRSNINHELACEKDRPLSDDIVLAVLLLCVHETHNFSDTSRLLPHLNAAAFLLQQRLSSTPSNVQLRTFLFELFSYFFALTAFSHGPSLALTPAGEVFDLISASSNHLLDQGMLLGPSQALITTIFQVTRFVVRAHSMMYGLFRSELAIIEHQLRNPRNLTDRATGESDDQPHQSEGRIVYSQEDTTLFELYRLSCLVYVKQILDPDVHPSDHELQHLVNSFVDELSTLEGDSPLNGILTWPLLVIGLCAVTRAQQCLIMARLRQTYKIWRTDIFTTTMDFLRQRWSLFATEIESQQHKDTHQAMFQYDCRGPSGSHYTFENLPLQVVLV</sequence>
<evidence type="ECO:0000313" key="7">
    <source>
        <dbReference type="EMBL" id="OJJ08516.1"/>
    </source>
</evidence>
<dbReference type="GO" id="GO:0008270">
    <property type="term" value="F:zinc ion binding"/>
    <property type="evidence" value="ECO:0007669"/>
    <property type="project" value="InterPro"/>
</dbReference>
<keyword evidence="2" id="KW-0805">Transcription regulation</keyword>